<dbReference type="EMBL" id="PGXC01000009">
    <property type="protein sequence ID" value="PKK90006.1"/>
    <property type="molecule type" value="Genomic_DNA"/>
</dbReference>
<evidence type="ECO:0000256" key="6">
    <source>
        <dbReference type="PROSITE-ProRule" id="PRU00169"/>
    </source>
</evidence>
<dbReference type="Gene3D" id="3.40.50.2300">
    <property type="match status" value="1"/>
</dbReference>
<evidence type="ECO:0000256" key="7">
    <source>
        <dbReference type="PROSITE-ProRule" id="PRU01091"/>
    </source>
</evidence>
<evidence type="ECO:0000259" key="8">
    <source>
        <dbReference type="PROSITE" id="PS50110"/>
    </source>
</evidence>
<reference evidence="10 11" key="1">
    <citation type="journal article" date="2017" name="ISME J.">
        <title>Potential for microbial H2 and metal transformations associated with novel bacteria and archaea in deep terrestrial subsurface sediments.</title>
        <authorList>
            <person name="Hernsdorf A.W."/>
            <person name="Amano Y."/>
            <person name="Miyakawa K."/>
            <person name="Ise K."/>
            <person name="Suzuki Y."/>
            <person name="Anantharaman K."/>
            <person name="Probst A."/>
            <person name="Burstein D."/>
            <person name="Thomas B.C."/>
            <person name="Banfield J.F."/>
        </authorList>
    </citation>
    <scope>NUCLEOTIDE SEQUENCE [LARGE SCALE GENOMIC DNA]</scope>
    <source>
        <strain evidence="10">HGW-Wallbacteria-1</strain>
    </source>
</reference>
<gene>
    <name evidence="10" type="ORF">CVV64_11820</name>
</gene>
<comment type="caution">
    <text evidence="10">The sequence shown here is derived from an EMBL/GenBank/DDBJ whole genome shotgun (WGS) entry which is preliminary data.</text>
</comment>
<feature type="domain" description="OmpR/PhoB-type" evidence="9">
    <location>
        <begin position="150"/>
        <end position="253"/>
    </location>
</feature>
<dbReference type="Pfam" id="PF00486">
    <property type="entry name" value="Trans_reg_C"/>
    <property type="match status" value="1"/>
</dbReference>
<feature type="domain" description="Response regulatory" evidence="8">
    <location>
        <begin position="15"/>
        <end position="129"/>
    </location>
</feature>
<dbReference type="GO" id="GO:0000976">
    <property type="term" value="F:transcription cis-regulatory region binding"/>
    <property type="evidence" value="ECO:0007669"/>
    <property type="project" value="TreeGrafter"/>
</dbReference>
<keyword evidence="3" id="KW-0805">Transcription regulation</keyword>
<proteinExistence type="predicted"/>
<dbReference type="PROSITE" id="PS51755">
    <property type="entry name" value="OMPR_PHOB"/>
    <property type="match status" value="1"/>
</dbReference>
<dbReference type="Gene3D" id="6.10.250.690">
    <property type="match status" value="1"/>
</dbReference>
<dbReference type="Gene3D" id="1.10.10.10">
    <property type="entry name" value="Winged helix-like DNA-binding domain superfamily/Winged helix DNA-binding domain"/>
    <property type="match status" value="1"/>
</dbReference>
<feature type="DNA-binding region" description="OmpR/PhoB-type" evidence="7">
    <location>
        <begin position="150"/>
        <end position="253"/>
    </location>
</feature>
<dbReference type="Proteomes" id="UP000233256">
    <property type="component" value="Unassembled WGS sequence"/>
</dbReference>
<dbReference type="PANTHER" id="PTHR48111:SF1">
    <property type="entry name" value="TWO-COMPONENT RESPONSE REGULATOR ORR33"/>
    <property type="match status" value="1"/>
</dbReference>
<evidence type="ECO:0000313" key="10">
    <source>
        <dbReference type="EMBL" id="PKK90006.1"/>
    </source>
</evidence>
<accession>A0A2N1PNT7</accession>
<keyword evidence="2" id="KW-0902">Two-component regulatory system</keyword>
<evidence type="ECO:0000256" key="3">
    <source>
        <dbReference type="ARBA" id="ARBA00023015"/>
    </source>
</evidence>
<name>A0A2N1PNT7_9BACT</name>
<dbReference type="InterPro" id="IPR036388">
    <property type="entry name" value="WH-like_DNA-bd_sf"/>
</dbReference>
<dbReference type="SUPFAM" id="SSF46894">
    <property type="entry name" value="C-terminal effector domain of the bipartite response regulators"/>
    <property type="match status" value="1"/>
</dbReference>
<dbReference type="CDD" id="cd00383">
    <property type="entry name" value="trans_reg_C"/>
    <property type="match status" value="1"/>
</dbReference>
<evidence type="ECO:0000259" key="9">
    <source>
        <dbReference type="PROSITE" id="PS51755"/>
    </source>
</evidence>
<protein>
    <submittedName>
        <fullName evidence="10">DNA-binding response regulator</fullName>
    </submittedName>
</protein>
<keyword evidence="1 6" id="KW-0597">Phosphoprotein</keyword>
<dbReference type="PROSITE" id="PS50110">
    <property type="entry name" value="RESPONSE_REGULATORY"/>
    <property type="match status" value="1"/>
</dbReference>
<feature type="modified residue" description="4-aspartylphosphate" evidence="6">
    <location>
        <position position="64"/>
    </location>
</feature>
<evidence type="ECO:0000256" key="2">
    <source>
        <dbReference type="ARBA" id="ARBA00023012"/>
    </source>
</evidence>
<dbReference type="GO" id="GO:0032993">
    <property type="term" value="C:protein-DNA complex"/>
    <property type="evidence" value="ECO:0007669"/>
    <property type="project" value="TreeGrafter"/>
</dbReference>
<dbReference type="GO" id="GO:0005829">
    <property type="term" value="C:cytosol"/>
    <property type="evidence" value="ECO:0007669"/>
    <property type="project" value="TreeGrafter"/>
</dbReference>
<keyword evidence="5" id="KW-0804">Transcription</keyword>
<dbReference type="InterPro" id="IPR016032">
    <property type="entry name" value="Sig_transdc_resp-reg_C-effctor"/>
</dbReference>
<dbReference type="SMART" id="SM00448">
    <property type="entry name" value="REC"/>
    <property type="match status" value="1"/>
</dbReference>
<dbReference type="GO" id="GO:0000156">
    <property type="term" value="F:phosphorelay response regulator activity"/>
    <property type="evidence" value="ECO:0007669"/>
    <property type="project" value="TreeGrafter"/>
</dbReference>
<dbReference type="GO" id="GO:0006355">
    <property type="term" value="P:regulation of DNA-templated transcription"/>
    <property type="evidence" value="ECO:0007669"/>
    <property type="project" value="InterPro"/>
</dbReference>
<dbReference type="InterPro" id="IPR011006">
    <property type="entry name" value="CheY-like_superfamily"/>
</dbReference>
<dbReference type="Pfam" id="PF00072">
    <property type="entry name" value="Response_reg"/>
    <property type="match status" value="1"/>
</dbReference>
<dbReference type="SUPFAM" id="SSF52172">
    <property type="entry name" value="CheY-like"/>
    <property type="match status" value="1"/>
</dbReference>
<dbReference type="SMART" id="SM00862">
    <property type="entry name" value="Trans_reg_C"/>
    <property type="match status" value="1"/>
</dbReference>
<sequence>MICDMIHMEFSTDYRILIIEDDISLSAGICEFLTGEGFSVSCCADGLQAMDSVKSFDPHLIILDIMLPGMPGFEVLRRVKQWSDNVAVILLTARTEIHDKVSGFNLGADDYLTKPFDLMELLMRIRVWLRRTVVSKQEGEKSCDIADNCEKSVRVDNLVIHESARRVFLEGSELQLTRSEYVLLHYLAVNRGIVLERGRIMEYLWGTSSCAEPGTSRSVDVHISNLRRKFEAASLRPGIEIQTVHGVGYVLKSLES</sequence>
<evidence type="ECO:0000256" key="4">
    <source>
        <dbReference type="ARBA" id="ARBA00023125"/>
    </source>
</evidence>
<dbReference type="InterPro" id="IPR039420">
    <property type="entry name" value="WalR-like"/>
</dbReference>
<dbReference type="PANTHER" id="PTHR48111">
    <property type="entry name" value="REGULATOR OF RPOS"/>
    <property type="match status" value="1"/>
</dbReference>
<evidence type="ECO:0000256" key="1">
    <source>
        <dbReference type="ARBA" id="ARBA00022553"/>
    </source>
</evidence>
<organism evidence="10 11">
    <name type="scientific">Candidatus Wallbacteria bacterium HGW-Wallbacteria-1</name>
    <dbReference type="NCBI Taxonomy" id="2013854"/>
    <lineage>
        <taxon>Bacteria</taxon>
        <taxon>Candidatus Walliibacteriota</taxon>
    </lineage>
</organism>
<dbReference type="InterPro" id="IPR001789">
    <property type="entry name" value="Sig_transdc_resp-reg_receiver"/>
</dbReference>
<dbReference type="InterPro" id="IPR001867">
    <property type="entry name" value="OmpR/PhoB-type_DNA-bd"/>
</dbReference>
<evidence type="ECO:0000256" key="5">
    <source>
        <dbReference type="ARBA" id="ARBA00023163"/>
    </source>
</evidence>
<keyword evidence="4 7" id="KW-0238">DNA-binding</keyword>
<dbReference type="AlphaFoldDB" id="A0A2N1PNT7"/>
<evidence type="ECO:0000313" key="11">
    <source>
        <dbReference type="Proteomes" id="UP000233256"/>
    </source>
</evidence>